<evidence type="ECO:0000256" key="2">
    <source>
        <dbReference type="SAM" id="Phobius"/>
    </source>
</evidence>
<evidence type="ECO:0008006" key="5">
    <source>
        <dbReference type="Google" id="ProtNLM"/>
    </source>
</evidence>
<feature type="region of interest" description="Disordered" evidence="1">
    <location>
        <begin position="1"/>
        <end position="24"/>
    </location>
</feature>
<organism evidence="3 4">
    <name type="scientific">Clavelina lepadiformis</name>
    <name type="common">Light-bulb sea squirt</name>
    <name type="synonym">Ascidia lepadiformis</name>
    <dbReference type="NCBI Taxonomy" id="159417"/>
    <lineage>
        <taxon>Eukaryota</taxon>
        <taxon>Metazoa</taxon>
        <taxon>Chordata</taxon>
        <taxon>Tunicata</taxon>
        <taxon>Ascidiacea</taxon>
        <taxon>Aplousobranchia</taxon>
        <taxon>Clavelinidae</taxon>
        <taxon>Clavelina</taxon>
    </lineage>
</organism>
<keyword evidence="4" id="KW-1185">Reference proteome</keyword>
<dbReference type="EMBL" id="CAWYQH010000130">
    <property type="protein sequence ID" value="CAK8692856.1"/>
    <property type="molecule type" value="Genomic_DNA"/>
</dbReference>
<feature type="transmembrane region" description="Helical" evidence="2">
    <location>
        <begin position="247"/>
        <end position="270"/>
    </location>
</feature>
<protein>
    <recommendedName>
        <fullName evidence="5">G-protein coupled receptors family 1 profile domain-containing protein</fullName>
    </recommendedName>
</protein>
<feature type="transmembrane region" description="Helical" evidence="2">
    <location>
        <begin position="151"/>
        <end position="175"/>
    </location>
</feature>
<name>A0ABP0GM89_CLALP</name>
<feature type="transmembrane region" description="Helical" evidence="2">
    <location>
        <begin position="78"/>
        <end position="97"/>
    </location>
</feature>
<feature type="transmembrane region" description="Helical" evidence="2">
    <location>
        <begin position="45"/>
        <end position="66"/>
    </location>
</feature>
<gene>
    <name evidence="3" type="ORF">CVLEPA_LOCUS26093</name>
</gene>
<keyword evidence="2" id="KW-0472">Membrane</keyword>
<accession>A0ABP0GM89</accession>
<proteinExistence type="predicted"/>
<keyword evidence="2" id="KW-1133">Transmembrane helix</keyword>
<evidence type="ECO:0000313" key="4">
    <source>
        <dbReference type="Proteomes" id="UP001642483"/>
    </source>
</evidence>
<dbReference type="Proteomes" id="UP001642483">
    <property type="component" value="Unassembled WGS sequence"/>
</dbReference>
<feature type="transmembrane region" description="Helical" evidence="2">
    <location>
        <begin position="109"/>
        <end position="130"/>
    </location>
</feature>
<sequence>MQATTAQNPVYPHMGPENHTQRPFNLSSTASTTTNLKLRLTVSRYVAVATTAVSFYITFALAMYTWKKRRRRGIPKVNYLPFLASIICLTQNLAGLLETWVVGLNCKAYVIASCVFYGAEAAVVYTLFWARQRRLYNDKLLAHRVGKCLKVLSSSIIIVIYIFIAGVCIAIIGVTDHANTLSPCHSVWNKENIKSQLLITVIYIPVCLGFQLILFFLVVSPLLHKKRCKANCCFRVSLKRDKEIHRLVMRLAVCTTACGIFSVLLPTIVILDNNEVIVAPEVNIIAINSIVCILAMMCTFADWRLRIFPFLFRNHKGGSSTFNQPLNTTSASVGISSMNNCAIPA</sequence>
<reference evidence="3 4" key="1">
    <citation type="submission" date="2024-02" db="EMBL/GenBank/DDBJ databases">
        <authorList>
            <person name="Daric V."/>
            <person name="Darras S."/>
        </authorList>
    </citation>
    <scope>NUCLEOTIDE SEQUENCE [LARGE SCALE GENOMIC DNA]</scope>
</reference>
<evidence type="ECO:0000256" key="1">
    <source>
        <dbReference type="SAM" id="MobiDB-lite"/>
    </source>
</evidence>
<feature type="transmembrane region" description="Helical" evidence="2">
    <location>
        <begin position="282"/>
        <end position="303"/>
    </location>
</feature>
<comment type="caution">
    <text evidence="3">The sequence shown here is derived from an EMBL/GenBank/DDBJ whole genome shotgun (WGS) entry which is preliminary data.</text>
</comment>
<evidence type="ECO:0000313" key="3">
    <source>
        <dbReference type="EMBL" id="CAK8692856.1"/>
    </source>
</evidence>
<feature type="transmembrane region" description="Helical" evidence="2">
    <location>
        <begin position="195"/>
        <end position="219"/>
    </location>
</feature>
<keyword evidence="2" id="KW-0812">Transmembrane</keyword>